<dbReference type="CDD" id="cd00229">
    <property type="entry name" value="SGNH_hydrolase"/>
    <property type="match status" value="1"/>
</dbReference>
<gene>
    <name evidence="1" type="ORF">Q4Q40_14205</name>
</gene>
<comment type="caution">
    <text evidence="1">The sequence shown here is derived from an EMBL/GenBank/DDBJ whole genome shotgun (WGS) entry which is preliminary data.</text>
</comment>
<dbReference type="GO" id="GO:0016787">
    <property type="term" value="F:hydrolase activity"/>
    <property type="evidence" value="ECO:0007669"/>
    <property type="project" value="UniProtKB-KW"/>
</dbReference>
<dbReference type="RefSeq" id="WP_303302540.1">
    <property type="nucleotide sequence ID" value="NZ_BAABDA010000055.1"/>
</dbReference>
<keyword evidence="2" id="KW-1185">Reference proteome</keyword>
<sequence>MTKIYKTIFFVIGLLVVLSCTSKNNDLKEVKYEGIARTLHLLNTSNQINRNEVHILFYGQSIIGGLKSDILIDSLKKRFPFANIKHKNKAIGGFTLPSLIKTAEHDLYIENPDLIIFHGYDGIKDSLFDALIHNVRSRLNSDILLFDHHYVWDKPESRLDGVNKSHDSDSDAIKEIAKKYNCGFVNVREQWKNHLDSNKIEPNELMGNTIAPNVHPNDKGNVLLRSILLSVFEKNRIENYNIENDALRDEIYLENNSKEFKIICLANRLSLETNRRYNKGAKVELLINKKKPSEIQSNYTITRPSKGYQTWMPAVKMVSFGSIFPKEEEWKIKIFEIDRTKIAFKHTLTGSLTGFDGEGNSQSNFTSNSGRVLINKADWNIFEIEKITKVPTPENFEINFNVTLLVKDILELERRTSKYLLFRNNNIEKVDLKLKIIEGSPELKKIQVSRPYIDNLIF</sequence>
<name>A0ABT8WQB5_9FLAO</name>
<keyword evidence="1" id="KW-0378">Hydrolase</keyword>
<accession>A0ABT8WQB5</accession>
<protein>
    <submittedName>
        <fullName evidence="1">SGNH/GDSL hydrolase family protein</fullName>
    </submittedName>
</protein>
<dbReference type="EMBL" id="JAUOEL010000005">
    <property type="protein sequence ID" value="MDO5975345.1"/>
    <property type="molecule type" value="Genomic_DNA"/>
</dbReference>
<dbReference type="SUPFAM" id="SSF52266">
    <property type="entry name" value="SGNH hydrolase"/>
    <property type="match status" value="1"/>
</dbReference>
<proteinExistence type="predicted"/>
<dbReference type="PROSITE" id="PS51257">
    <property type="entry name" value="PROKAR_LIPOPROTEIN"/>
    <property type="match status" value="1"/>
</dbReference>
<organism evidence="1 2">
    <name type="scientific">Flavivirga jejuensis</name>
    <dbReference type="NCBI Taxonomy" id="870487"/>
    <lineage>
        <taxon>Bacteria</taxon>
        <taxon>Pseudomonadati</taxon>
        <taxon>Bacteroidota</taxon>
        <taxon>Flavobacteriia</taxon>
        <taxon>Flavobacteriales</taxon>
        <taxon>Flavobacteriaceae</taxon>
        <taxon>Flavivirga</taxon>
    </lineage>
</organism>
<dbReference type="Gene3D" id="3.40.50.1110">
    <property type="entry name" value="SGNH hydrolase"/>
    <property type="match status" value="1"/>
</dbReference>
<reference evidence="1" key="1">
    <citation type="submission" date="2023-07" db="EMBL/GenBank/DDBJ databases">
        <title>Two novel species in the genus Flavivirga.</title>
        <authorList>
            <person name="Kwon K."/>
        </authorList>
    </citation>
    <scope>NUCLEOTIDE SEQUENCE</scope>
    <source>
        <strain evidence="1">KACC 14158</strain>
    </source>
</reference>
<dbReference type="Proteomes" id="UP001176806">
    <property type="component" value="Unassembled WGS sequence"/>
</dbReference>
<evidence type="ECO:0000313" key="1">
    <source>
        <dbReference type="EMBL" id="MDO5975345.1"/>
    </source>
</evidence>
<dbReference type="InterPro" id="IPR036514">
    <property type="entry name" value="SGNH_hydro_sf"/>
</dbReference>
<evidence type="ECO:0000313" key="2">
    <source>
        <dbReference type="Proteomes" id="UP001176806"/>
    </source>
</evidence>